<name>A0ABR3VFK6_HUMIN</name>
<keyword evidence="7" id="KW-0175">Coiled coil</keyword>
<dbReference type="PANTHER" id="PTHR43731">
    <property type="entry name" value="RHOMBOID PROTEASE"/>
    <property type="match status" value="1"/>
</dbReference>
<dbReference type="EMBL" id="JAZGSY010000104">
    <property type="protein sequence ID" value="KAL1840654.1"/>
    <property type="molecule type" value="Genomic_DNA"/>
</dbReference>
<keyword evidence="5 9" id="KW-1133">Transmembrane helix</keyword>
<feature type="region of interest" description="Disordered" evidence="8">
    <location>
        <begin position="49"/>
        <end position="69"/>
    </location>
</feature>
<dbReference type="Gene3D" id="1.20.1540.10">
    <property type="entry name" value="Rhomboid-like"/>
    <property type="match status" value="1"/>
</dbReference>
<evidence type="ECO:0000313" key="12">
    <source>
        <dbReference type="Proteomes" id="UP001583172"/>
    </source>
</evidence>
<dbReference type="InterPro" id="IPR022764">
    <property type="entry name" value="Peptidase_S54_rhomboid_dom"/>
</dbReference>
<keyword evidence="4" id="KW-0378">Hydrolase</keyword>
<evidence type="ECO:0000256" key="1">
    <source>
        <dbReference type="ARBA" id="ARBA00004141"/>
    </source>
</evidence>
<feature type="compositionally biased region" description="Acidic residues" evidence="8">
    <location>
        <begin position="206"/>
        <end position="217"/>
    </location>
</feature>
<keyword evidence="6 9" id="KW-0472">Membrane</keyword>
<feature type="compositionally biased region" description="Polar residues" evidence="8">
    <location>
        <begin position="236"/>
        <end position="247"/>
    </location>
</feature>
<evidence type="ECO:0000256" key="7">
    <source>
        <dbReference type="SAM" id="Coils"/>
    </source>
</evidence>
<evidence type="ECO:0000256" key="9">
    <source>
        <dbReference type="SAM" id="Phobius"/>
    </source>
</evidence>
<feature type="domain" description="Peptidase S54 rhomboid" evidence="10">
    <location>
        <begin position="406"/>
        <end position="552"/>
    </location>
</feature>
<dbReference type="Proteomes" id="UP001583172">
    <property type="component" value="Unassembled WGS sequence"/>
</dbReference>
<evidence type="ECO:0000256" key="6">
    <source>
        <dbReference type="ARBA" id="ARBA00023136"/>
    </source>
</evidence>
<feature type="transmembrane region" description="Helical" evidence="9">
    <location>
        <begin position="444"/>
        <end position="464"/>
    </location>
</feature>
<evidence type="ECO:0000313" key="11">
    <source>
        <dbReference type="EMBL" id="KAL1840654.1"/>
    </source>
</evidence>
<dbReference type="PANTHER" id="PTHR43731:SF14">
    <property type="entry name" value="PRESENILIN-ASSOCIATED RHOMBOID-LIKE PROTEIN, MITOCHONDRIAL"/>
    <property type="match status" value="1"/>
</dbReference>
<evidence type="ECO:0000256" key="5">
    <source>
        <dbReference type="ARBA" id="ARBA00022989"/>
    </source>
</evidence>
<evidence type="ECO:0000256" key="2">
    <source>
        <dbReference type="ARBA" id="ARBA00009045"/>
    </source>
</evidence>
<evidence type="ECO:0000256" key="4">
    <source>
        <dbReference type="ARBA" id="ARBA00022801"/>
    </source>
</evidence>
<evidence type="ECO:0000256" key="8">
    <source>
        <dbReference type="SAM" id="MobiDB-lite"/>
    </source>
</evidence>
<gene>
    <name evidence="11" type="ORF">VTJ49DRAFT_262</name>
</gene>
<feature type="transmembrane region" description="Helical" evidence="9">
    <location>
        <begin position="510"/>
        <end position="529"/>
    </location>
</feature>
<dbReference type="SUPFAM" id="SSF144091">
    <property type="entry name" value="Rhomboid-like"/>
    <property type="match status" value="1"/>
</dbReference>
<keyword evidence="12" id="KW-1185">Reference proteome</keyword>
<comment type="similarity">
    <text evidence="2">Belongs to the peptidase S54 family.</text>
</comment>
<comment type="caution">
    <text evidence="11">The sequence shown here is derived from an EMBL/GenBank/DDBJ whole genome shotgun (WGS) entry which is preliminary data.</text>
</comment>
<feature type="transmembrane region" description="Helical" evidence="9">
    <location>
        <begin position="470"/>
        <end position="489"/>
    </location>
</feature>
<dbReference type="InterPro" id="IPR035952">
    <property type="entry name" value="Rhomboid-like_sf"/>
</dbReference>
<dbReference type="Pfam" id="PF01694">
    <property type="entry name" value="Rhomboid"/>
    <property type="match status" value="1"/>
</dbReference>
<proteinExistence type="inferred from homology"/>
<organism evidence="11 12">
    <name type="scientific">Humicola insolens</name>
    <name type="common">Soft-rot fungus</name>
    <dbReference type="NCBI Taxonomy" id="85995"/>
    <lineage>
        <taxon>Eukaryota</taxon>
        <taxon>Fungi</taxon>
        <taxon>Dikarya</taxon>
        <taxon>Ascomycota</taxon>
        <taxon>Pezizomycotina</taxon>
        <taxon>Sordariomycetes</taxon>
        <taxon>Sordariomycetidae</taxon>
        <taxon>Sordariales</taxon>
        <taxon>Chaetomiaceae</taxon>
        <taxon>Mycothermus</taxon>
    </lineage>
</organism>
<reference evidence="11 12" key="1">
    <citation type="journal article" date="2024" name="Commun. Biol.">
        <title>Comparative genomic analysis of thermophilic fungi reveals convergent evolutionary adaptations and gene losses.</title>
        <authorList>
            <person name="Steindorff A.S."/>
            <person name="Aguilar-Pontes M.V."/>
            <person name="Robinson A.J."/>
            <person name="Andreopoulos B."/>
            <person name="LaButti K."/>
            <person name="Kuo A."/>
            <person name="Mondo S."/>
            <person name="Riley R."/>
            <person name="Otillar R."/>
            <person name="Haridas S."/>
            <person name="Lipzen A."/>
            <person name="Grimwood J."/>
            <person name="Schmutz J."/>
            <person name="Clum A."/>
            <person name="Reid I.D."/>
            <person name="Moisan M.C."/>
            <person name="Butler G."/>
            <person name="Nguyen T.T.M."/>
            <person name="Dewar K."/>
            <person name="Conant G."/>
            <person name="Drula E."/>
            <person name="Henrissat B."/>
            <person name="Hansel C."/>
            <person name="Singer S."/>
            <person name="Hutchinson M.I."/>
            <person name="de Vries R.P."/>
            <person name="Natvig D.O."/>
            <person name="Powell A.J."/>
            <person name="Tsang A."/>
            <person name="Grigoriev I.V."/>
        </authorList>
    </citation>
    <scope>NUCLEOTIDE SEQUENCE [LARGE SCALE GENOMIC DNA]</scope>
    <source>
        <strain evidence="11 12">CBS 620.91</strain>
    </source>
</reference>
<feature type="transmembrane region" description="Helical" evidence="9">
    <location>
        <begin position="357"/>
        <end position="382"/>
    </location>
</feature>
<evidence type="ECO:0000259" key="10">
    <source>
        <dbReference type="Pfam" id="PF01694"/>
    </source>
</evidence>
<comment type="subcellular location">
    <subcellularLocation>
        <location evidence="1">Membrane</location>
        <topology evidence="1">Multi-pass membrane protein</topology>
    </subcellularLocation>
</comment>
<dbReference type="InterPro" id="IPR050925">
    <property type="entry name" value="Rhomboid_protease_S54"/>
</dbReference>
<protein>
    <recommendedName>
        <fullName evidence="10">Peptidase S54 rhomboid domain-containing protein</fullName>
    </recommendedName>
</protein>
<evidence type="ECO:0000256" key="3">
    <source>
        <dbReference type="ARBA" id="ARBA00022692"/>
    </source>
</evidence>
<feature type="transmembrane region" description="Helical" evidence="9">
    <location>
        <begin position="327"/>
        <end position="345"/>
    </location>
</feature>
<sequence length="574" mass="63332">MNSCSLGVRALRPSAQAAVQLLTRPTRFLPAAATASFSTRCSASSWPLPFHSSQQRPKRQGLGCTAPLPTYSGRSRPALSPWLGFRTLIGSSGIITHYVDLPPDYRDEEGLPFARRDLEMIEVMEIFGPRISTADANRLLRILHGRRVAGTLDDPTLKVNTKAFSAEHQEIALEYLRKKVPVDEIVNAGLRAEDELHALEWGAVEEADAAEEETPAEEEPKKGRRLKLYKEDESTEPTAPQQKTSVYGRSALDEIRAANEAKWEALKKQLEEERKKKEEEEKHGKAGPLTVAGERQTRQLSPKMQEYVARAKSDLKEPPKMTRLQRLGPSALLVLGLTGLGLAYAEFYRPAKRESRLFPEIPPAAATVGTLILANLACWFLWKVPPMWAMLNRYFLIVPATPRPLSMLSAVFSHQSFMHLLQNMAVLWFLGVRLHDDVGRGTFLATYFSTGALASLGTLTWAVLGSRYDITSLGASGAIYGVGAAYLWLHRFEFFKVFGLPPPPSEGVQGLTLLALVAGLNIGAMFLATRHTIDITSHLVGIGAGVVSAYLVEKRREARKPPVNKVKAPLPTKA</sequence>
<feature type="region of interest" description="Disordered" evidence="8">
    <location>
        <begin position="206"/>
        <end position="249"/>
    </location>
</feature>
<feature type="coiled-coil region" evidence="7">
    <location>
        <begin position="256"/>
        <end position="283"/>
    </location>
</feature>
<accession>A0ABR3VFK6</accession>
<keyword evidence="3 9" id="KW-0812">Transmembrane</keyword>